<evidence type="ECO:0000256" key="1">
    <source>
        <dbReference type="ARBA" id="ARBA00001424"/>
    </source>
</evidence>
<dbReference type="GO" id="GO:0006508">
    <property type="term" value="P:proteolysis"/>
    <property type="evidence" value="ECO:0007669"/>
    <property type="project" value="TreeGrafter"/>
</dbReference>
<dbReference type="EMBL" id="CP025299">
    <property type="protein sequence ID" value="AUG29317.1"/>
    <property type="molecule type" value="Genomic_DNA"/>
</dbReference>
<dbReference type="PROSITE" id="PS00491">
    <property type="entry name" value="PROLINE_PEPTIDASE"/>
    <property type="match status" value="1"/>
</dbReference>
<organism evidence="11 12">
    <name type="scientific">Microbacterium hominis</name>
    <dbReference type="NCBI Taxonomy" id="162426"/>
    <lineage>
        <taxon>Bacteria</taxon>
        <taxon>Bacillati</taxon>
        <taxon>Actinomycetota</taxon>
        <taxon>Actinomycetes</taxon>
        <taxon>Micrococcales</taxon>
        <taxon>Microbacteriaceae</taxon>
        <taxon>Microbacterium</taxon>
    </lineage>
</organism>
<proteinExistence type="inferred from homology"/>
<evidence type="ECO:0000256" key="8">
    <source>
        <dbReference type="RuleBase" id="RU000590"/>
    </source>
</evidence>
<dbReference type="AlphaFoldDB" id="A0A2K9DIK2"/>
<keyword evidence="5 8" id="KW-0479">Metal-binding</keyword>
<keyword evidence="11" id="KW-0031">Aminopeptidase</keyword>
<evidence type="ECO:0000256" key="7">
    <source>
        <dbReference type="ARBA" id="ARBA00023211"/>
    </source>
</evidence>
<feature type="compositionally biased region" description="Polar residues" evidence="9">
    <location>
        <begin position="1"/>
        <end position="22"/>
    </location>
</feature>
<evidence type="ECO:0000313" key="12">
    <source>
        <dbReference type="Proteomes" id="UP000233276"/>
    </source>
</evidence>
<evidence type="ECO:0000256" key="4">
    <source>
        <dbReference type="ARBA" id="ARBA00012574"/>
    </source>
</evidence>
<comment type="catalytic activity">
    <reaction evidence="1">
        <text>Release of any N-terminal amino acid, including proline, that is linked to proline, even from a dipeptide or tripeptide.</text>
        <dbReference type="EC" id="3.4.11.9"/>
    </reaction>
</comment>
<evidence type="ECO:0000256" key="2">
    <source>
        <dbReference type="ARBA" id="ARBA00001936"/>
    </source>
</evidence>
<dbReference type="Pfam" id="PF05195">
    <property type="entry name" value="AMP_N"/>
    <property type="match status" value="1"/>
</dbReference>
<dbReference type="KEGG" id="mhos:CXR34_07495"/>
<evidence type="ECO:0000259" key="10">
    <source>
        <dbReference type="SMART" id="SM01011"/>
    </source>
</evidence>
<dbReference type="Gene3D" id="3.40.350.10">
    <property type="entry name" value="Creatinase/prolidase N-terminal domain"/>
    <property type="match status" value="1"/>
</dbReference>
<keyword evidence="7" id="KW-0464">Manganese</keyword>
<dbReference type="InterPro" id="IPR001131">
    <property type="entry name" value="Peptidase_M24B_aminopep-P_CS"/>
</dbReference>
<dbReference type="SUPFAM" id="SSF53092">
    <property type="entry name" value="Creatinase/prolidase N-terminal domain"/>
    <property type="match status" value="1"/>
</dbReference>
<evidence type="ECO:0000256" key="9">
    <source>
        <dbReference type="SAM" id="MobiDB-lite"/>
    </source>
</evidence>
<feature type="domain" description="Aminopeptidase P N-terminal" evidence="10">
    <location>
        <begin position="48"/>
        <end position="188"/>
    </location>
</feature>
<dbReference type="RefSeq" id="WP_101306070.1">
    <property type="nucleotide sequence ID" value="NZ_CP025299.1"/>
</dbReference>
<dbReference type="InterPro" id="IPR000994">
    <property type="entry name" value="Pept_M24"/>
</dbReference>
<dbReference type="GO" id="GO:0005829">
    <property type="term" value="C:cytosol"/>
    <property type="evidence" value="ECO:0007669"/>
    <property type="project" value="TreeGrafter"/>
</dbReference>
<dbReference type="PANTHER" id="PTHR43226:SF4">
    <property type="entry name" value="XAA-PRO AMINOPEPTIDASE 3"/>
    <property type="match status" value="1"/>
</dbReference>
<evidence type="ECO:0000256" key="5">
    <source>
        <dbReference type="ARBA" id="ARBA00022723"/>
    </source>
</evidence>
<dbReference type="InterPro" id="IPR036005">
    <property type="entry name" value="Creatinase/aminopeptidase-like"/>
</dbReference>
<dbReference type="EC" id="3.4.11.9" evidence="4"/>
<dbReference type="InterPro" id="IPR007865">
    <property type="entry name" value="Aminopep_P_N"/>
</dbReference>
<dbReference type="SUPFAM" id="SSF55920">
    <property type="entry name" value="Creatinase/aminopeptidase"/>
    <property type="match status" value="1"/>
</dbReference>
<name>A0A2K9DIK2_9MICO</name>
<comment type="cofactor">
    <cofactor evidence="2">
        <name>Mn(2+)</name>
        <dbReference type="ChEBI" id="CHEBI:29035"/>
    </cofactor>
</comment>
<accession>A0A2K9DIK2</accession>
<evidence type="ECO:0000256" key="3">
    <source>
        <dbReference type="ARBA" id="ARBA00008766"/>
    </source>
</evidence>
<dbReference type="Proteomes" id="UP000233276">
    <property type="component" value="Chromosome"/>
</dbReference>
<dbReference type="PANTHER" id="PTHR43226">
    <property type="entry name" value="XAA-PRO AMINOPEPTIDASE 3"/>
    <property type="match status" value="1"/>
</dbReference>
<dbReference type="GO" id="GO:0070006">
    <property type="term" value="F:metalloaminopeptidase activity"/>
    <property type="evidence" value="ECO:0007669"/>
    <property type="project" value="InterPro"/>
</dbReference>
<feature type="region of interest" description="Disordered" evidence="9">
    <location>
        <begin position="35"/>
        <end position="54"/>
    </location>
</feature>
<evidence type="ECO:0000313" key="11">
    <source>
        <dbReference type="EMBL" id="AUG29317.1"/>
    </source>
</evidence>
<sequence length="473" mass="51515">MSTSESATTDTAVTSTENTNRKQPFPRGFLETISTGWADRPDLTPPPREQAPYTAARRAAVSAAFPGRRLVLPAGTYKQRSNDTDYPFRAHSAFTHLTGWASDSVPESVLVFDPRADGSGHDVTLYLRERADRTTAEFYGDATIGEFWIGPRPALDGVASDLGIATAHIDAFAPGEGDLVLDEDDELTRFVSELRLIKDEYEIAQLRLAVEVTARGFDDIVADLPRIIATPRGERAVEGVFHHRARVDGNGEGYDTIAASGPHACYLHWTRNDGAVVPGDLILIDAGVEVDSLYTADITRTLPVNGTFSPIQRTIYETVREAADAAFAAARPGVKFRAVHEAAMRVIAARVAEWGLLPVTAEEALDADAGGQHRRYMVHGTSHHLGLDVHDCAQARREMYYDGVLEPGMVFTIEPGLYFQIDDLTVPEEYRGIGVRIEDDVLMTADGPVNLSAAIPRTADEVEAWIAGRAVTS</sequence>
<dbReference type="InterPro" id="IPR052433">
    <property type="entry name" value="X-Pro_dipept-like"/>
</dbReference>
<reference evidence="11 12" key="1">
    <citation type="submission" date="2017-12" db="EMBL/GenBank/DDBJ databases">
        <title>Isolation and characterization of estrogens degradatiion strain Microbacterium hominis SJTG1.</title>
        <authorList>
            <person name="Xiong W."/>
            <person name="Yin C."/>
            <person name="Zheng D."/>
            <person name="Liang R."/>
        </authorList>
    </citation>
    <scope>NUCLEOTIDE SEQUENCE [LARGE SCALE GENOMIC DNA]</scope>
    <source>
        <strain evidence="11 12">SJTG1</strain>
    </source>
</reference>
<keyword evidence="6" id="KW-0378">Hydrolase</keyword>
<evidence type="ECO:0000256" key="6">
    <source>
        <dbReference type="ARBA" id="ARBA00022801"/>
    </source>
</evidence>
<comment type="similarity">
    <text evidence="3 8">Belongs to the peptidase M24B family.</text>
</comment>
<feature type="region of interest" description="Disordered" evidence="9">
    <location>
        <begin position="1"/>
        <end position="28"/>
    </location>
</feature>
<dbReference type="Pfam" id="PF00557">
    <property type="entry name" value="Peptidase_M24"/>
    <property type="match status" value="1"/>
</dbReference>
<dbReference type="SMART" id="SM01011">
    <property type="entry name" value="AMP_N"/>
    <property type="match status" value="1"/>
</dbReference>
<keyword evidence="11" id="KW-0645">Protease</keyword>
<dbReference type="InterPro" id="IPR029149">
    <property type="entry name" value="Creatin/AminoP/Spt16_N"/>
</dbReference>
<protein>
    <recommendedName>
        <fullName evidence="4">Xaa-Pro aminopeptidase</fullName>
        <ecNumber evidence="4">3.4.11.9</ecNumber>
    </recommendedName>
</protein>
<dbReference type="GO" id="GO:0030145">
    <property type="term" value="F:manganese ion binding"/>
    <property type="evidence" value="ECO:0007669"/>
    <property type="project" value="InterPro"/>
</dbReference>
<dbReference type="CDD" id="cd01087">
    <property type="entry name" value="Prolidase"/>
    <property type="match status" value="1"/>
</dbReference>
<gene>
    <name evidence="11" type="ORF">CXR34_07495</name>
</gene>
<dbReference type="Gene3D" id="3.90.230.10">
    <property type="entry name" value="Creatinase/methionine aminopeptidase superfamily"/>
    <property type="match status" value="1"/>
</dbReference>